<dbReference type="Proteomes" id="UP001140513">
    <property type="component" value="Unassembled WGS sequence"/>
</dbReference>
<organism evidence="1 2">
    <name type="scientific">Didymosphaeria variabile</name>
    <dbReference type="NCBI Taxonomy" id="1932322"/>
    <lineage>
        <taxon>Eukaryota</taxon>
        <taxon>Fungi</taxon>
        <taxon>Dikarya</taxon>
        <taxon>Ascomycota</taxon>
        <taxon>Pezizomycotina</taxon>
        <taxon>Dothideomycetes</taxon>
        <taxon>Pleosporomycetidae</taxon>
        <taxon>Pleosporales</taxon>
        <taxon>Massarineae</taxon>
        <taxon>Didymosphaeriaceae</taxon>
        <taxon>Didymosphaeria</taxon>
    </lineage>
</organism>
<reference evidence="1" key="1">
    <citation type="submission" date="2022-10" db="EMBL/GenBank/DDBJ databases">
        <title>Tapping the CABI collections for fungal endophytes: first genome assemblies for Collariella, Neodidymelliopsis, Ascochyta clinopodiicola, Didymella pomorum, Didymosphaeria variabile, Neocosmospora piperis and Neocucurbitaria cava.</title>
        <authorList>
            <person name="Hill R."/>
        </authorList>
    </citation>
    <scope>NUCLEOTIDE SEQUENCE</scope>
    <source>
        <strain evidence="1">IMI 356815</strain>
    </source>
</reference>
<dbReference type="EMBL" id="JAPEUX010000002">
    <property type="protein sequence ID" value="KAJ4357357.1"/>
    <property type="molecule type" value="Genomic_DNA"/>
</dbReference>
<dbReference type="RefSeq" id="XP_056074216.1">
    <property type="nucleotide sequence ID" value="XM_056210743.1"/>
</dbReference>
<dbReference type="GeneID" id="80905462"/>
<dbReference type="AlphaFoldDB" id="A0A9W8XQR4"/>
<gene>
    <name evidence="1" type="ORF">N0V89_001932</name>
</gene>
<keyword evidence="2" id="KW-1185">Reference proteome</keyword>
<accession>A0A9W8XQR4</accession>
<proteinExistence type="predicted"/>
<dbReference type="OrthoDB" id="1278353at2759"/>
<name>A0A9W8XQR4_9PLEO</name>
<comment type="caution">
    <text evidence="1">The sequence shown here is derived from an EMBL/GenBank/DDBJ whole genome shotgun (WGS) entry which is preliminary data.</text>
</comment>
<protein>
    <submittedName>
        <fullName evidence="1">Uncharacterized protein</fullName>
    </submittedName>
</protein>
<sequence>MKLRKDNDWGLVWVPLTKTFHFVNRKTGAKENVTVEENAYELRAKSEAYGLEDLSLPTPEQTRVALEAALESGRENAVAQLLTFNTEVV</sequence>
<evidence type="ECO:0000313" key="1">
    <source>
        <dbReference type="EMBL" id="KAJ4357357.1"/>
    </source>
</evidence>
<evidence type="ECO:0000313" key="2">
    <source>
        <dbReference type="Proteomes" id="UP001140513"/>
    </source>
</evidence>